<dbReference type="RefSeq" id="WP_189402861.1">
    <property type="nucleotide sequence ID" value="NZ_BMXA01000009.1"/>
</dbReference>
<dbReference type="Proteomes" id="UP000614811">
    <property type="component" value="Unassembled WGS sequence"/>
</dbReference>
<comment type="caution">
    <text evidence="1">The sequence shown here is derived from an EMBL/GenBank/DDBJ whole genome shotgun (WGS) entry which is preliminary data.</text>
</comment>
<protein>
    <submittedName>
        <fullName evidence="1">Uncharacterized protein</fullName>
    </submittedName>
</protein>
<dbReference type="EMBL" id="BMXA01000009">
    <property type="protein sequence ID" value="GHA20827.1"/>
    <property type="molecule type" value="Genomic_DNA"/>
</dbReference>
<sequence>MAEIQSTIYFKHPSSRKQGQLLKLFKLIDAELEDAYALANKLNPDGGRDILASFVDKLAQDHGADLCPESITKHSGYGVVYFINGGSGDYITGLTVKLVNDLCPEVHVQGWGAGDDDPWEFWFKIFDGRVVRYDDQPWEDDDEDARLLATVYRWWHEDMPTKIRVGFLNESREVEPAELSDDDYDDWVDALHDRAYDDDPVSQGVEPALGKEDVKEMVSAITELFSMFKASSKASQDPQKEAFKAESINEDDVLAAFDDISVCERNFDLDGSLKHFSKNLCGQTSVLDDDFPKPIPVKYGLYKMGLAAVLNERSKYRVNQTVDGFALLDDGRGELSYNSVTEYIEPGSKRPIKMHTRDRAIWAIENGKLQIVELHSEEYLPN</sequence>
<gene>
    <name evidence="1" type="ORF">GCM10008090_33460</name>
</gene>
<reference evidence="1" key="1">
    <citation type="journal article" date="2014" name="Int. J. Syst. Evol. Microbiol.">
        <title>Complete genome sequence of Corynebacterium casei LMG S-19264T (=DSM 44701T), isolated from a smear-ripened cheese.</title>
        <authorList>
            <consortium name="US DOE Joint Genome Institute (JGI-PGF)"/>
            <person name="Walter F."/>
            <person name="Albersmeier A."/>
            <person name="Kalinowski J."/>
            <person name="Ruckert C."/>
        </authorList>
    </citation>
    <scope>NUCLEOTIDE SEQUENCE</scope>
    <source>
        <strain evidence="1">KCTC 12711</strain>
    </source>
</reference>
<reference evidence="1" key="2">
    <citation type="submission" date="2020-09" db="EMBL/GenBank/DDBJ databases">
        <authorList>
            <person name="Sun Q."/>
            <person name="Kim S."/>
        </authorList>
    </citation>
    <scope>NUCLEOTIDE SEQUENCE</scope>
    <source>
        <strain evidence="1">KCTC 12711</strain>
    </source>
</reference>
<accession>A0A918VSJ5</accession>
<keyword evidence="2" id="KW-1185">Reference proteome</keyword>
<organism evidence="1 2">
    <name type="scientific">Arenicella chitinivorans</name>
    <dbReference type="NCBI Taxonomy" id="1329800"/>
    <lineage>
        <taxon>Bacteria</taxon>
        <taxon>Pseudomonadati</taxon>
        <taxon>Pseudomonadota</taxon>
        <taxon>Gammaproteobacteria</taxon>
        <taxon>Arenicellales</taxon>
        <taxon>Arenicellaceae</taxon>
        <taxon>Arenicella</taxon>
    </lineage>
</organism>
<name>A0A918VSJ5_9GAMM</name>
<evidence type="ECO:0000313" key="1">
    <source>
        <dbReference type="EMBL" id="GHA20827.1"/>
    </source>
</evidence>
<proteinExistence type="predicted"/>
<dbReference type="AlphaFoldDB" id="A0A918VSJ5"/>
<evidence type="ECO:0000313" key="2">
    <source>
        <dbReference type="Proteomes" id="UP000614811"/>
    </source>
</evidence>